<feature type="region of interest" description="Disordered" evidence="1">
    <location>
        <begin position="29"/>
        <end position="49"/>
    </location>
</feature>
<sequence>MTPRQPCPPSHRRGLAAAAALATVFAVTGCQTTPPTPEPPRGRSLPSMPPTPALVVERQWLQSWFDGTPVVITQKGSGPVAVEVPLAFSFDAGKRSVKPPLAAVLDKLAESLRRQPQMTLALAAPGDAGGDTALAAQRAAAVRSYLLGRGAGSAQLGAPQVAGARAVQLRLELR</sequence>
<dbReference type="PROSITE" id="PS51257">
    <property type="entry name" value="PROKAR_LIPOPROTEIN"/>
    <property type="match status" value="1"/>
</dbReference>
<evidence type="ECO:0000313" key="3">
    <source>
        <dbReference type="EMBL" id="NHK99267.1"/>
    </source>
</evidence>
<reference evidence="3 4" key="1">
    <citation type="submission" date="2020-03" db="EMBL/GenBank/DDBJ databases">
        <title>Rubrivivax benzoatilyticus JA2 (sequenced after 10 years sub-culturing).</title>
        <authorList>
            <person name="Gupta D."/>
            <person name="Chintalapati S."/>
            <person name="Chintalapati V.R."/>
        </authorList>
    </citation>
    <scope>NUCLEOTIDE SEQUENCE [LARGE SCALE GENOMIC DNA]</scope>
    <source>
        <strain evidence="3 4">JA2-Mal</strain>
    </source>
</reference>
<evidence type="ECO:0000313" key="4">
    <source>
        <dbReference type="Proteomes" id="UP000802098"/>
    </source>
</evidence>
<organism evidence="3 4">
    <name type="scientific">Rubrivivax benzoatilyticus</name>
    <dbReference type="NCBI Taxonomy" id="316997"/>
    <lineage>
        <taxon>Bacteria</taxon>
        <taxon>Pseudomonadati</taxon>
        <taxon>Pseudomonadota</taxon>
        <taxon>Betaproteobacteria</taxon>
        <taxon>Burkholderiales</taxon>
        <taxon>Sphaerotilaceae</taxon>
        <taxon>Rubrivivax</taxon>
    </lineage>
</organism>
<feature type="signal peptide" evidence="2">
    <location>
        <begin position="1"/>
        <end position="29"/>
    </location>
</feature>
<feature type="chain" id="PRO_5046246041" description="OmpA-like domain-containing protein" evidence="2">
    <location>
        <begin position="30"/>
        <end position="174"/>
    </location>
</feature>
<evidence type="ECO:0008006" key="5">
    <source>
        <dbReference type="Google" id="ProtNLM"/>
    </source>
</evidence>
<dbReference type="RefSeq" id="WP_009858926.1">
    <property type="nucleotide sequence ID" value="NZ_JAAOCD010000005.1"/>
</dbReference>
<proteinExistence type="predicted"/>
<comment type="caution">
    <text evidence="3">The sequence shown here is derived from an EMBL/GenBank/DDBJ whole genome shotgun (WGS) entry which is preliminary data.</text>
</comment>
<keyword evidence="4" id="KW-1185">Reference proteome</keyword>
<name>A0ABX0HZH4_9BURK</name>
<accession>A0ABX0HZH4</accession>
<evidence type="ECO:0000256" key="2">
    <source>
        <dbReference type="SAM" id="SignalP"/>
    </source>
</evidence>
<gene>
    <name evidence="3" type="ORF">G7087_12855</name>
</gene>
<dbReference type="EMBL" id="JAAOCD010000005">
    <property type="protein sequence ID" value="NHK99267.1"/>
    <property type="molecule type" value="Genomic_DNA"/>
</dbReference>
<dbReference type="InterPro" id="IPR036737">
    <property type="entry name" value="OmpA-like_sf"/>
</dbReference>
<dbReference type="Proteomes" id="UP000802098">
    <property type="component" value="Unassembled WGS sequence"/>
</dbReference>
<keyword evidence="2" id="KW-0732">Signal</keyword>
<dbReference type="SUPFAM" id="SSF103088">
    <property type="entry name" value="OmpA-like"/>
    <property type="match status" value="1"/>
</dbReference>
<evidence type="ECO:0000256" key="1">
    <source>
        <dbReference type="SAM" id="MobiDB-lite"/>
    </source>
</evidence>
<dbReference type="Gene3D" id="3.30.1330.60">
    <property type="entry name" value="OmpA-like domain"/>
    <property type="match status" value="1"/>
</dbReference>
<protein>
    <recommendedName>
        <fullName evidence="5">OmpA-like domain-containing protein</fullName>
    </recommendedName>
</protein>